<dbReference type="Gene3D" id="3.60.21.10">
    <property type="match status" value="1"/>
</dbReference>
<name>A0ABW0M2E2_9BACL</name>
<feature type="domain" description="Calcineurin-like phosphoesterase" evidence="1">
    <location>
        <begin position="4"/>
        <end position="242"/>
    </location>
</feature>
<dbReference type="InterPro" id="IPR004843">
    <property type="entry name" value="Calcineurin-like_PHP"/>
</dbReference>
<comment type="caution">
    <text evidence="2">The sequence shown here is derived from an EMBL/GenBank/DDBJ whole genome shotgun (WGS) entry which is preliminary data.</text>
</comment>
<dbReference type="SUPFAM" id="SSF56300">
    <property type="entry name" value="Metallo-dependent phosphatases"/>
    <property type="match status" value="1"/>
</dbReference>
<dbReference type="EMBL" id="JBHSMH010000120">
    <property type="protein sequence ID" value="MFC5472318.1"/>
    <property type="molecule type" value="Genomic_DNA"/>
</dbReference>
<evidence type="ECO:0000259" key="1">
    <source>
        <dbReference type="Pfam" id="PF00149"/>
    </source>
</evidence>
<dbReference type="InterPro" id="IPR029052">
    <property type="entry name" value="Metallo-depent_PP-like"/>
</dbReference>
<dbReference type="PANTHER" id="PTHR37844:SF2">
    <property type="entry name" value="SER_THR PROTEIN PHOSPHATASE SUPERFAMILY (AFU_ORTHOLOGUE AFUA_1G14840)"/>
    <property type="match status" value="1"/>
</dbReference>
<evidence type="ECO:0000313" key="3">
    <source>
        <dbReference type="Proteomes" id="UP001596105"/>
    </source>
</evidence>
<keyword evidence="3" id="KW-1185">Reference proteome</keyword>
<dbReference type="RefSeq" id="WP_209749765.1">
    <property type="nucleotide sequence ID" value="NZ_JBHSMH010000120.1"/>
</dbReference>
<organism evidence="2 3">
    <name type="scientific">Cohnella suwonensis</name>
    <dbReference type="NCBI Taxonomy" id="696072"/>
    <lineage>
        <taxon>Bacteria</taxon>
        <taxon>Bacillati</taxon>
        <taxon>Bacillota</taxon>
        <taxon>Bacilli</taxon>
        <taxon>Bacillales</taxon>
        <taxon>Paenibacillaceae</taxon>
        <taxon>Cohnella</taxon>
    </lineage>
</organism>
<gene>
    <name evidence="2" type="ORF">ACFPPD_26905</name>
</gene>
<dbReference type="Pfam" id="PF00149">
    <property type="entry name" value="Metallophos"/>
    <property type="match status" value="1"/>
</dbReference>
<dbReference type="Proteomes" id="UP001596105">
    <property type="component" value="Unassembled WGS sequence"/>
</dbReference>
<sequence length="276" mass="32491">MSPIRFDLISDIHLDFWVENSSNHLKQDKRLDTFLNTIMPEIPSKTLVIAGDLGHYNKQNYRLLEKLNKFYKHILLVPGNHDYYLISKSIKNKYKRNSINRFLEMKLMAEQLSGIHFLDGDQIEVDGIVFGGCGMWYDFEYGLQQLNETWDRVFDNWQSISNDSVLIEGLPRRVEAMFMEEKVKLKKILNSTDVLVTHISPDWSKVPKDKATELFNSYYYFDGKDLFPDIRGRTWCFGHVHRRIEYINHGCRFINASLGYPDENKNLPQKILNVTQ</sequence>
<proteinExistence type="predicted"/>
<reference evidence="3" key="1">
    <citation type="journal article" date="2019" name="Int. J. Syst. Evol. Microbiol.">
        <title>The Global Catalogue of Microorganisms (GCM) 10K type strain sequencing project: providing services to taxonomists for standard genome sequencing and annotation.</title>
        <authorList>
            <consortium name="The Broad Institute Genomics Platform"/>
            <consortium name="The Broad Institute Genome Sequencing Center for Infectious Disease"/>
            <person name="Wu L."/>
            <person name="Ma J."/>
        </authorList>
    </citation>
    <scope>NUCLEOTIDE SEQUENCE [LARGE SCALE GENOMIC DNA]</scope>
    <source>
        <strain evidence="3">CCUG 57113</strain>
    </source>
</reference>
<accession>A0ABW0M2E2</accession>
<protein>
    <submittedName>
        <fullName evidence="2">Metallophosphoesterase</fullName>
    </submittedName>
</protein>
<dbReference type="PANTHER" id="PTHR37844">
    <property type="entry name" value="SER/THR PROTEIN PHOSPHATASE SUPERFAMILY (AFU_ORTHOLOGUE AFUA_1G14840)"/>
    <property type="match status" value="1"/>
</dbReference>
<evidence type="ECO:0000313" key="2">
    <source>
        <dbReference type="EMBL" id="MFC5472318.1"/>
    </source>
</evidence>